<dbReference type="EMBL" id="JBHLUB010000032">
    <property type="protein sequence ID" value="MFC0582926.1"/>
    <property type="molecule type" value="Genomic_DNA"/>
</dbReference>
<evidence type="ECO:0008006" key="3">
    <source>
        <dbReference type="Google" id="ProtNLM"/>
    </source>
</evidence>
<proteinExistence type="predicted"/>
<accession>A0ABV6PCT0</accession>
<dbReference type="RefSeq" id="WP_377460476.1">
    <property type="nucleotide sequence ID" value="NZ_JBHLUB010000032.1"/>
</dbReference>
<name>A0ABV6PCT0_9MICC</name>
<gene>
    <name evidence="1" type="ORF">ACFFFR_11155</name>
</gene>
<dbReference type="Proteomes" id="UP001589862">
    <property type="component" value="Unassembled WGS sequence"/>
</dbReference>
<keyword evidence="2" id="KW-1185">Reference proteome</keyword>
<reference evidence="1 2" key="1">
    <citation type="submission" date="2024-09" db="EMBL/GenBank/DDBJ databases">
        <authorList>
            <person name="Sun Q."/>
            <person name="Mori K."/>
        </authorList>
    </citation>
    <scope>NUCLEOTIDE SEQUENCE [LARGE SCALE GENOMIC DNA]</scope>
    <source>
        <strain evidence="1 2">NCAIM B.02604</strain>
    </source>
</reference>
<evidence type="ECO:0000313" key="1">
    <source>
        <dbReference type="EMBL" id="MFC0582926.1"/>
    </source>
</evidence>
<comment type="caution">
    <text evidence="1">The sequence shown here is derived from an EMBL/GenBank/DDBJ whole genome shotgun (WGS) entry which is preliminary data.</text>
</comment>
<sequence>MKVNAEWKVTKKVTSKVKKVTGKPGSTVKVPYRVEASAKGVIRDLKVTGQMSVTNKDARDLTYTLEAILLNGPHDADGMPIEEAMRSVNGSKCTFNAKDADPNKPGHQVVVASGQSLNVKYNCTSDDGWFDAAEINTAPYSFWTYLKAMTAMGFEKEAASSIYAPVDASGVKVQDAVVNVWDFNSDADGGDAFELGKADASKGKTVFDYTMNVTIPTVKCYDYVNNAIVSGADGDALALDSAVVEACPEAPKAAVKPAGALKDGVNAGAAAATTGNGESGRARPN</sequence>
<protein>
    <recommendedName>
        <fullName evidence="3">DUF11 domain-containing protein</fullName>
    </recommendedName>
</protein>
<organism evidence="1 2">
    <name type="scientific">Micrococcoides hystricis</name>
    <dbReference type="NCBI Taxonomy" id="1572761"/>
    <lineage>
        <taxon>Bacteria</taxon>
        <taxon>Bacillati</taxon>
        <taxon>Actinomycetota</taxon>
        <taxon>Actinomycetes</taxon>
        <taxon>Micrococcales</taxon>
        <taxon>Micrococcaceae</taxon>
        <taxon>Micrococcoides</taxon>
    </lineage>
</organism>
<evidence type="ECO:0000313" key="2">
    <source>
        <dbReference type="Proteomes" id="UP001589862"/>
    </source>
</evidence>